<evidence type="ECO:0000256" key="2">
    <source>
        <dbReference type="ARBA" id="ARBA00022723"/>
    </source>
</evidence>
<evidence type="ECO:0000313" key="8">
    <source>
        <dbReference type="Proteomes" id="UP001236369"/>
    </source>
</evidence>
<dbReference type="InterPro" id="IPR024079">
    <property type="entry name" value="MetalloPept_cat_dom_sf"/>
</dbReference>
<dbReference type="Gene3D" id="3.40.390.10">
    <property type="entry name" value="Collagenase (Catalytic Domain)"/>
    <property type="match status" value="1"/>
</dbReference>
<proteinExistence type="predicted"/>
<keyword evidence="1" id="KW-0645">Protease</keyword>
<name>A0ABU0HMD9_9HYPH</name>
<evidence type="ECO:0000259" key="6">
    <source>
        <dbReference type="SMART" id="SM00235"/>
    </source>
</evidence>
<protein>
    <recommendedName>
        <fullName evidence="6">Peptidase metallopeptidase domain-containing protein</fullName>
    </recommendedName>
</protein>
<dbReference type="EMBL" id="JAUSVV010000004">
    <property type="protein sequence ID" value="MDQ0442993.1"/>
    <property type="molecule type" value="Genomic_DNA"/>
</dbReference>
<evidence type="ECO:0000256" key="4">
    <source>
        <dbReference type="ARBA" id="ARBA00022833"/>
    </source>
</evidence>
<keyword evidence="2" id="KW-0479">Metal-binding</keyword>
<dbReference type="PRINTS" id="PR00138">
    <property type="entry name" value="MATRIXIN"/>
</dbReference>
<dbReference type="SUPFAM" id="SSF55486">
    <property type="entry name" value="Metalloproteases ('zincins'), catalytic domain"/>
    <property type="match status" value="1"/>
</dbReference>
<dbReference type="InterPro" id="IPR021190">
    <property type="entry name" value="Pept_M10A"/>
</dbReference>
<dbReference type="InterPro" id="IPR001818">
    <property type="entry name" value="Pept_M10_metallopeptidase"/>
</dbReference>
<keyword evidence="5" id="KW-0482">Metalloprotease</keyword>
<dbReference type="Proteomes" id="UP001236369">
    <property type="component" value="Unassembled WGS sequence"/>
</dbReference>
<comment type="caution">
    <text evidence="7">The sequence shown here is derived from an EMBL/GenBank/DDBJ whole genome shotgun (WGS) entry which is preliminary data.</text>
</comment>
<sequence>MVDYVLEGPRWGNGALGSSGGTVTWAVDPTVPASFVSVLQSAFATWASYANIAFQKVASTATAQIDFNVGSIDGLGNTLGYTNYSYSGQHMQSATVTFDSGEGWHTNGVHVVSNQNVDLAVVALHEIGHSLGLDHYNAKPEVMNAFLDPSVTTLAAGDIAGIQALYGPAVTPTPATVSTVAAATPATPATPATNVASATPAASDVTAVYRFYDTQTGDHFYTTSSAEKAQIQQTLPWFTYEGTPWATPTKGADTTDVFRFFDTSSNAHFFTTSVSERDQIMKTAPSFKYEGVAFEAYADASAPGALTLERFYNTQTGQHHFAGSAAEASGINHGAAGPGWVDEGPGFTVHLATDTMLFA</sequence>
<evidence type="ECO:0000256" key="1">
    <source>
        <dbReference type="ARBA" id="ARBA00022670"/>
    </source>
</evidence>
<dbReference type="Pfam" id="PF18885">
    <property type="entry name" value="DUF5648"/>
    <property type="match status" value="1"/>
</dbReference>
<evidence type="ECO:0000313" key="7">
    <source>
        <dbReference type="EMBL" id="MDQ0442993.1"/>
    </source>
</evidence>
<keyword evidence="8" id="KW-1185">Reference proteome</keyword>
<evidence type="ECO:0000256" key="3">
    <source>
        <dbReference type="ARBA" id="ARBA00022801"/>
    </source>
</evidence>
<dbReference type="PANTHER" id="PTHR10201:SF323">
    <property type="entry name" value="MATRIX METALLOPROTEINASE-21"/>
    <property type="match status" value="1"/>
</dbReference>
<keyword evidence="4" id="KW-0862">Zinc</keyword>
<organism evidence="7 8">
    <name type="scientific">Methylobacterium persicinum</name>
    <dbReference type="NCBI Taxonomy" id="374426"/>
    <lineage>
        <taxon>Bacteria</taxon>
        <taxon>Pseudomonadati</taxon>
        <taxon>Pseudomonadota</taxon>
        <taxon>Alphaproteobacteria</taxon>
        <taxon>Hyphomicrobiales</taxon>
        <taxon>Methylobacteriaceae</taxon>
        <taxon>Methylobacterium</taxon>
    </lineage>
</organism>
<feature type="domain" description="Peptidase metallopeptidase" evidence="6">
    <location>
        <begin position="7"/>
        <end position="168"/>
    </location>
</feature>
<dbReference type="Pfam" id="PF00413">
    <property type="entry name" value="Peptidase_M10"/>
    <property type="match status" value="1"/>
</dbReference>
<dbReference type="RefSeq" id="WP_238252591.1">
    <property type="nucleotide sequence ID" value="NZ_BPQX01000056.1"/>
</dbReference>
<evidence type="ECO:0000256" key="5">
    <source>
        <dbReference type="ARBA" id="ARBA00023049"/>
    </source>
</evidence>
<dbReference type="InterPro" id="IPR043708">
    <property type="entry name" value="DUF5648"/>
</dbReference>
<dbReference type="SMART" id="SM00235">
    <property type="entry name" value="ZnMc"/>
    <property type="match status" value="1"/>
</dbReference>
<dbReference type="PANTHER" id="PTHR10201">
    <property type="entry name" value="MATRIX METALLOPROTEINASE"/>
    <property type="match status" value="1"/>
</dbReference>
<dbReference type="InterPro" id="IPR006026">
    <property type="entry name" value="Peptidase_Metallo"/>
</dbReference>
<accession>A0ABU0HMD9</accession>
<keyword evidence="3" id="KW-0378">Hydrolase</keyword>
<gene>
    <name evidence="7" type="ORF">QO016_002490</name>
</gene>
<reference evidence="7 8" key="1">
    <citation type="submission" date="2023-07" db="EMBL/GenBank/DDBJ databases">
        <title>Genomic Encyclopedia of Type Strains, Phase IV (KMG-IV): sequencing the most valuable type-strain genomes for metagenomic binning, comparative biology and taxonomic classification.</title>
        <authorList>
            <person name="Goeker M."/>
        </authorList>
    </citation>
    <scope>NUCLEOTIDE SEQUENCE [LARGE SCALE GENOMIC DNA]</scope>
    <source>
        <strain evidence="7 8">DSM 19562</strain>
    </source>
</reference>